<dbReference type="AlphaFoldDB" id="A0A931A254"/>
<name>A0A931A254_9ACTN</name>
<evidence type="ECO:0000313" key="1">
    <source>
        <dbReference type="EMBL" id="MBF8184827.1"/>
    </source>
</evidence>
<accession>A0A931A254</accession>
<reference evidence="1" key="1">
    <citation type="submission" date="2020-11" db="EMBL/GenBank/DDBJ databases">
        <title>Whole-genome analyses of Nonomuraea sp. K274.</title>
        <authorList>
            <person name="Veyisoglu A."/>
        </authorList>
    </citation>
    <scope>NUCLEOTIDE SEQUENCE</scope>
    <source>
        <strain evidence="1">K274</strain>
    </source>
</reference>
<dbReference type="EMBL" id="JADOGI010000006">
    <property type="protein sequence ID" value="MBF8184827.1"/>
    <property type="molecule type" value="Genomic_DNA"/>
</dbReference>
<proteinExistence type="predicted"/>
<keyword evidence="2" id="KW-1185">Reference proteome</keyword>
<evidence type="ECO:0000313" key="2">
    <source>
        <dbReference type="Proteomes" id="UP000605361"/>
    </source>
</evidence>
<organism evidence="1 2">
    <name type="scientific">Nonomuraea cypriaca</name>
    <dbReference type="NCBI Taxonomy" id="1187855"/>
    <lineage>
        <taxon>Bacteria</taxon>
        <taxon>Bacillati</taxon>
        <taxon>Actinomycetota</taxon>
        <taxon>Actinomycetes</taxon>
        <taxon>Streptosporangiales</taxon>
        <taxon>Streptosporangiaceae</taxon>
        <taxon>Nonomuraea</taxon>
    </lineage>
</organism>
<sequence>MAIPKKGSRLITIDGTAFRWHVRRKPTYCQGNSWSPMTFAVELASASGRVLLVSLPCSRPDAWWGERTMAIRPALVTATIRMALDQGWDPRQAGNAFDLALTDEDLSELMNGQPPAYDIPFMRR</sequence>
<gene>
    <name evidence="1" type="ORF">ITP53_03545</name>
</gene>
<dbReference type="Proteomes" id="UP000605361">
    <property type="component" value="Unassembled WGS sequence"/>
</dbReference>
<comment type="caution">
    <text evidence="1">The sequence shown here is derived from an EMBL/GenBank/DDBJ whole genome shotgun (WGS) entry which is preliminary data.</text>
</comment>
<protein>
    <submittedName>
        <fullName evidence="1">Uncharacterized protein</fullName>
    </submittedName>
</protein>